<dbReference type="OrthoDB" id="10019582at2759"/>
<evidence type="ECO:0000313" key="5">
    <source>
        <dbReference type="EMBL" id="EGB04885.1"/>
    </source>
</evidence>
<gene>
    <name evidence="5" type="ORF">AURANDRAFT_66894</name>
</gene>
<feature type="binding site" evidence="2">
    <location>
        <position position="463"/>
    </location>
    <ligand>
        <name>3'-phosphoadenylyl sulfate</name>
        <dbReference type="ChEBI" id="CHEBI:58339"/>
    </ligand>
</feature>
<dbReference type="PANTHER" id="PTHR10605:SF56">
    <property type="entry name" value="BIFUNCTIONAL HEPARAN SULFATE N-DEACETYLASE_N-SULFOTRANSFERASE"/>
    <property type="match status" value="1"/>
</dbReference>
<dbReference type="InterPro" id="IPR037359">
    <property type="entry name" value="NST/OST"/>
</dbReference>
<dbReference type="InterPro" id="IPR027417">
    <property type="entry name" value="P-loop_NTPase"/>
</dbReference>
<proteinExistence type="predicted"/>
<organism evidence="6">
    <name type="scientific">Aureococcus anophagefferens</name>
    <name type="common">Harmful bloom alga</name>
    <dbReference type="NCBI Taxonomy" id="44056"/>
    <lineage>
        <taxon>Eukaryota</taxon>
        <taxon>Sar</taxon>
        <taxon>Stramenopiles</taxon>
        <taxon>Ochrophyta</taxon>
        <taxon>Pelagophyceae</taxon>
        <taxon>Pelagomonadales</taxon>
        <taxon>Pelagomonadaceae</taxon>
        <taxon>Aureococcus</taxon>
    </lineage>
</organism>
<evidence type="ECO:0008006" key="7">
    <source>
        <dbReference type="Google" id="ProtNLM"/>
    </source>
</evidence>
<keyword evidence="4" id="KW-0732">Signal</keyword>
<evidence type="ECO:0000313" key="6">
    <source>
        <dbReference type="Proteomes" id="UP000002729"/>
    </source>
</evidence>
<evidence type="ECO:0000256" key="3">
    <source>
        <dbReference type="SAM" id="MobiDB-lite"/>
    </source>
</evidence>
<keyword evidence="6" id="KW-1185">Reference proteome</keyword>
<dbReference type="KEGG" id="aaf:AURANDRAFT_66894"/>
<feature type="region of interest" description="Disordered" evidence="3">
    <location>
        <begin position="340"/>
        <end position="361"/>
    </location>
</feature>
<evidence type="ECO:0000256" key="2">
    <source>
        <dbReference type="PIRSR" id="PIRSR637359-2"/>
    </source>
</evidence>
<dbReference type="EMBL" id="GL833146">
    <property type="protein sequence ID" value="EGB04885.1"/>
    <property type="molecule type" value="Genomic_DNA"/>
</dbReference>
<sequence length="706" mass="77338">MRPVLPLLACVPAAAALSCAARLEPGLVIFNRLPWFESLAWSEVVSNQSAALDFEYLRWGGDRDVFRAAHAMDARDVGLSHGDGLRLAKTIREIQHRSLPRPKQRVVLWERSFSFIEVPDVEEGRVAWINFVEDPVARATRSWRGSAGELDRCVAKKGAEHCVPCESMTAWFCGGGAMCDLAGKGEAALVRAKLVLGRDFSFVGVRERWADSLLVLEKFVPHLFEGVAGVARARTPTSADFFFGGGAGLAADLEPETVRKIRDANGLDAELYDHAVAHLEIHAQACLGRPLVAAPSPTERRPLEPVAFPTGLDDLAPLPALDGAKAGACYSGEEARRTAPKSKGWFAKPKGKGRKKQDDDDAAHCFPSALGVGATRAGVGLVARLLKMHPMVHGPGASLRFFGGRDERHPLDYAMHPSFALSKAQRRSSHVTFEASPEYGVRPGALREIRALLPDARLVFVLREPVARAYDEFWAHVRRGKLFRRDKELFVCHGADVVGKEAATNAERLGGGPGAVAAARAGCVARGSRVPPTVASPLVFDAYARQLVFDAWEPDRRAVMKRAALNDSLPLDWELGALNDNARGRVFARSLYAPQLAALFSRFDRKQVHVLVYEQLLAPDTGPRVVAGLVKFLKLKGLKYQPDRIAAAAKSQEKRRYGDGASTNENGAVTNDYRPLLRKTRRLLEAFFTVDAELVKRMLPDLQIPW</sequence>
<evidence type="ECO:0000256" key="1">
    <source>
        <dbReference type="ARBA" id="ARBA00022679"/>
    </source>
</evidence>
<protein>
    <recommendedName>
        <fullName evidence="7">Sulfotransferase domain-containing protein</fullName>
    </recommendedName>
</protein>
<name>F0YJ69_AURAN</name>
<dbReference type="SUPFAM" id="SSF52540">
    <property type="entry name" value="P-loop containing nucleoside triphosphate hydrolases"/>
    <property type="match status" value="1"/>
</dbReference>
<dbReference type="RefSeq" id="XP_009040441.1">
    <property type="nucleotide sequence ID" value="XM_009042193.1"/>
</dbReference>
<evidence type="ECO:0000256" key="4">
    <source>
        <dbReference type="SAM" id="SignalP"/>
    </source>
</evidence>
<dbReference type="PROSITE" id="PS51257">
    <property type="entry name" value="PROKAR_LIPOPROTEIN"/>
    <property type="match status" value="1"/>
</dbReference>
<reference evidence="5 6" key="1">
    <citation type="journal article" date="2011" name="Proc. Natl. Acad. Sci. U.S.A.">
        <title>Niche of harmful alga Aureococcus anophagefferens revealed through ecogenomics.</title>
        <authorList>
            <person name="Gobler C.J."/>
            <person name="Berry D.L."/>
            <person name="Dyhrman S.T."/>
            <person name="Wilhelm S.W."/>
            <person name="Salamov A."/>
            <person name="Lobanov A.V."/>
            <person name="Zhang Y."/>
            <person name="Collier J.L."/>
            <person name="Wurch L.L."/>
            <person name="Kustka A.B."/>
            <person name="Dill B.D."/>
            <person name="Shah M."/>
            <person name="VerBerkmoes N.C."/>
            <person name="Kuo A."/>
            <person name="Terry A."/>
            <person name="Pangilinan J."/>
            <person name="Lindquist E.A."/>
            <person name="Lucas S."/>
            <person name="Paulsen I.T."/>
            <person name="Hattenrath-Lehmann T.K."/>
            <person name="Talmage S.C."/>
            <person name="Walker E.A."/>
            <person name="Koch F."/>
            <person name="Burson A.M."/>
            <person name="Marcoval M.A."/>
            <person name="Tang Y.Z."/>
            <person name="Lecleir G.R."/>
            <person name="Coyne K.J."/>
            <person name="Berg G.M."/>
            <person name="Bertrand E.M."/>
            <person name="Saito M.A."/>
            <person name="Gladyshev V.N."/>
            <person name="Grigoriev I.V."/>
        </authorList>
    </citation>
    <scope>NUCLEOTIDE SEQUENCE [LARGE SCALE GENOMIC DNA]</scope>
    <source>
        <strain evidence="6">CCMP 1984</strain>
    </source>
</reference>
<dbReference type="Gene3D" id="3.40.50.300">
    <property type="entry name" value="P-loop containing nucleotide triphosphate hydrolases"/>
    <property type="match status" value="2"/>
</dbReference>
<keyword evidence="1" id="KW-0808">Transferase</keyword>
<dbReference type="GO" id="GO:0008146">
    <property type="term" value="F:sulfotransferase activity"/>
    <property type="evidence" value="ECO:0007669"/>
    <property type="project" value="InterPro"/>
</dbReference>
<dbReference type="Proteomes" id="UP000002729">
    <property type="component" value="Unassembled WGS sequence"/>
</dbReference>
<dbReference type="AlphaFoldDB" id="F0YJ69"/>
<dbReference type="PANTHER" id="PTHR10605">
    <property type="entry name" value="HEPARAN SULFATE SULFOTRANSFERASE"/>
    <property type="match status" value="1"/>
</dbReference>
<dbReference type="InParanoid" id="F0YJ69"/>
<dbReference type="GeneID" id="20225991"/>
<accession>F0YJ69</accession>
<feature type="signal peptide" evidence="4">
    <location>
        <begin position="1"/>
        <end position="16"/>
    </location>
</feature>
<feature type="chain" id="PRO_5003264670" description="Sulfotransferase domain-containing protein" evidence="4">
    <location>
        <begin position="17"/>
        <end position="706"/>
    </location>
</feature>